<comment type="similarity">
    <text evidence="2">Belongs to the DAP10 family.</text>
</comment>
<sequence length="116" mass="13097">MTQEMTKKSFLIFFSIYLLAMVSALEDKDSCYGVGSGTIAGIIFADVAVTILIVTTTYWYASKRRQKKENGEKLHRPHKFSLAILKSVHRRHLTCICPCVSSADEVYMNVRANCKT</sequence>
<dbReference type="Proteomes" id="UP000694700">
    <property type="component" value="Unplaced"/>
</dbReference>
<evidence type="ECO:0000313" key="14">
    <source>
        <dbReference type="Proteomes" id="UP000694700"/>
    </source>
</evidence>
<evidence type="ECO:0000256" key="1">
    <source>
        <dbReference type="ARBA" id="ARBA00004479"/>
    </source>
</evidence>
<keyword evidence="6" id="KW-0732">Signal</keyword>
<keyword evidence="4" id="KW-0597">Phosphoprotein</keyword>
<evidence type="ECO:0000256" key="7">
    <source>
        <dbReference type="ARBA" id="ARBA00022989"/>
    </source>
</evidence>
<keyword evidence="8" id="KW-0472">Membrane</keyword>
<dbReference type="GO" id="GO:0051897">
    <property type="term" value="P:positive regulation of phosphatidylinositol 3-kinase/protein kinase B signal transduction"/>
    <property type="evidence" value="ECO:0007669"/>
    <property type="project" value="InterPro"/>
</dbReference>
<reference evidence="13" key="1">
    <citation type="submission" date="2025-08" db="UniProtKB">
        <authorList>
            <consortium name="Ensembl"/>
        </authorList>
    </citation>
    <scope>IDENTIFICATION</scope>
</reference>
<evidence type="ECO:0000256" key="10">
    <source>
        <dbReference type="ARBA" id="ARBA00023180"/>
    </source>
</evidence>
<organism evidence="13 14">
    <name type="scientific">Cyprinus carpio</name>
    <name type="common">Common carp</name>
    <dbReference type="NCBI Taxonomy" id="7962"/>
    <lineage>
        <taxon>Eukaryota</taxon>
        <taxon>Metazoa</taxon>
        <taxon>Chordata</taxon>
        <taxon>Craniata</taxon>
        <taxon>Vertebrata</taxon>
        <taxon>Euteleostomi</taxon>
        <taxon>Actinopterygii</taxon>
        <taxon>Neopterygii</taxon>
        <taxon>Teleostei</taxon>
        <taxon>Ostariophysi</taxon>
        <taxon>Cypriniformes</taxon>
        <taxon>Cyprinidae</taxon>
        <taxon>Cyprininae</taxon>
        <taxon>Cyprinus</taxon>
    </lineage>
</organism>
<evidence type="ECO:0000256" key="5">
    <source>
        <dbReference type="ARBA" id="ARBA00022692"/>
    </source>
</evidence>
<evidence type="ECO:0000256" key="8">
    <source>
        <dbReference type="ARBA" id="ARBA00023136"/>
    </source>
</evidence>
<dbReference type="AlphaFoldDB" id="A0A8C0YLU3"/>
<keyword evidence="7" id="KW-1133">Transmembrane helix</keyword>
<dbReference type="PANTHER" id="PTHR21409:SF1">
    <property type="entry name" value="HEMATOPOIETIC CELL SIGNAL TRANSDUCER"/>
    <property type="match status" value="1"/>
</dbReference>
<dbReference type="PANTHER" id="PTHR21409">
    <property type="entry name" value="HEMATOPOIETIC CELL SIGNAL TRANSDUCER"/>
    <property type="match status" value="1"/>
</dbReference>
<evidence type="ECO:0000256" key="3">
    <source>
        <dbReference type="ARBA" id="ARBA00018050"/>
    </source>
</evidence>
<keyword evidence="10" id="KW-0325">Glycoprotein</keyword>
<dbReference type="GO" id="GO:0050776">
    <property type="term" value="P:regulation of immune response"/>
    <property type="evidence" value="ECO:0007669"/>
    <property type="project" value="InterPro"/>
</dbReference>
<evidence type="ECO:0000256" key="4">
    <source>
        <dbReference type="ARBA" id="ARBA00022553"/>
    </source>
</evidence>
<name>A0A8C0YLU3_CYPCA</name>
<evidence type="ECO:0000313" key="13">
    <source>
        <dbReference type="Ensembl" id="ENSCCRP00015084696.1"/>
    </source>
</evidence>
<proteinExistence type="inferred from homology"/>
<dbReference type="GO" id="GO:0043548">
    <property type="term" value="F:phosphatidylinositol 3-kinase binding"/>
    <property type="evidence" value="ECO:0007669"/>
    <property type="project" value="InterPro"/>
</dbReference>
<evidence type="ECO:0000256" key="2">
    <source>
        <dbReference type="ARBA" id="ARBA00006724"/>
    </source>
</evidence>
<evidence type="ECO:0000256" key="9">
    <source>
        <dbReference type="ARBA" id="ARBA00023157"/>
    </source>
</evidence>
<protein>
    <recommendedName>
        <fullName evidence="3">Hematopoietic cell signal transducer</fullName>
    </recommendedName>
    <alternativeName>
        <fullName evidence="12">DNAX-activation protein 10</fullName>
    </alternativeName>
    <alternativeName>
        <fullName evidence="11">Membrane protein DAP10</fullName>
    </alternativeName>
</protein>
<evidence type="ECO:0000256" key="12">
    <source>
        <dbReference type="ARBA" id="ARBA00031263"/>
    </source>
</evidence>
<dbReference type="GO" id="GO:0005102">
    <property type="term" value="F:signaling receptor binding"/>
    <property type="evidence" value="ECO:0007669"/>
    <property type="project" value="InterPro"/>
</dbReference>
<accession>A0A8C0YLU3</accession>
<keyword evidence="5" id="KW-0812">Transmembrane</keyword>
<dbReference type="InterPro" id="IPR009861">
    <property type="entry name" value="HCST"/>
</dbReference>
<dbReference type="Ensembl" id="ENSCCRT00015087456.1">
    <property type="protein sequence ID" value="ENSCCRP00015084696.1"/>
    <property type="gene ID" value="ENSCCRG00015034189.1"/>
</dbReference>
<keyword evidence="9" id="KW-1015">Disulfide bond</keyword>
<evidence type="ECO:0000256" key="6">
    <source>
        <dbReference type="ARBA" id="ARBA00022729"/>
    </source>
</evidence>
<comment type="subcellular location">
    <subcellularLocation>
        <location evidence="1">Membrane</location>
        <topology evidence="1">Single-pass type I membrane protein</topology>
    </subcellularLocation>
</comment>
<dbReference type="GO" id="GO:0016020">
    <property type="term" value="C:membrane"/>
    <property type="evidence" value="ECO:0007669"/>
    <property type="project" value="UniProtKB-SubCell"/>
</dbReference>
<evidence type="ECO:0000256" key="11">
    <source>
        <dbReference type="ARBA" id="ARBA00031053"/>
    </source>
</evidence>